<accession>A0AA39P721</accession>
<gene>
    <name evidence="1" type="ORF">IW261DRAFT_1480849</name>
</gene>
<evidence type="ECO:0000313" key="2">
    <source>
        <dbReference type="Proteomes" id="UP001175227"/>
    </source>
</evidence>
<reference evidence="1" key="1">
    <citation type="submission" date="2023-06" db="EMBL/GenBank/DDBJ databases">
        <authorList>
            <consortium name="Lawrence Berkeley National Laboratory"/>
            <person name="Ahrendt S."/>
            <person name="Sahu N."/>
            <person name="Indic B."/>
            <person name="Wong-Bajracharya J."/>
            <person name="Merenyi Z."/>
            <person name="Ke H.-M."/>
            <person name="Monk M."/>
            <person name="Kocsube S."/>
            <person name="Drula E."/>
            <person name="Lipzen A."/>
            <person name="Balint B."/>
            <person name="Henrissat B."/>
            <person name="Andreopoulos B."/>
            <person name="Martin F.M."/>
            <person name="Harder C.B."/>
            <person name="Rigling D."/>
            <person name="Ford K.L."/>
            <person name="Foster G.D."/>
            <person name="Pangilinan J."/>
            <person name="Papanicolaou A."/>
            <person name="Barry K."/>
            <person name="LaButti K."/>
            <person name="Viragh M."/>
            <person name="Koriabine M."/>
            <person name="Yan M."/>
            <person name="Riley R."/>
            <person name="Champramary S."/>
            <person name="Plett K.L."/>
            <person name="Tsai I.J."/>
            <person name="Slot J."/>
            <person name="Sipos G."/>
            <person name="Plett J."/>
            <person name="Nagy L.G."/>
            <person name="Grigoriev I.V."/>
        </authorList>
    </citation>
    <scope>NUCLEOTIDE SEQUENCE</scope>
    <source>
        <strain evidence="1">ICMP 16352</strain>
    </source>
</reference>
<proteinExistence type="predicted"/>
<evidence type="ECO:0000313" key="1">
    <source>
        <dbReference type="EMBL" id="KAK0478795.1"/>
    </source>
</evidence>
<dbReference type="EMBL" id="JAUEPR010000013">
    <property type="protein sequence ID" value="KAK0478795.1"/>
    <property type="molecule type" value="Genomic_DNA"/>
</dbReference>
<organism evidence="1 2">
    <name type="scientific">Armillaria novae-zelandiae</name>
    <dbReference type="NCBI Taxonomy" id="153914"/>
    <lineage>
        <taxon>Eukaryota</taxon>
        <taxon>Fungi</taxon>
        <taxon>Dikarya</taxon>
        <taxon>Basidiomycota</taxon>
        <taxon>Agaricomycotina</taxon>
        <taxon>Agaricomycetes</taxon>
        <taxon>Agaricomycetidae</taxon>
        <taxon>Agaricales</taxon>
        <taxon>Marasmiineae</taxon>
        <taxon>Physalacriaceae</taxon>
        <taxon>Armillaria</taxon>
    </lineage>
</organism>
<sequence length="285" mass="31915">MTCCLLRRPVLHSRTPTSPLFIQYRSLRLPPIQTLNPKALTESDFRDVSGKNFLCSAGHSFHYSHIKSKTRISFPDKTMGFLHYWTHSDLPATAGQVRFRLTSANDPSLFESGSDLLKPDGTPWAIPLAKLLKLRGNGSGFVQTLLNDGLVSKDLIRSKCFHLYEKLRLHDNSLLVESPADVSPVSLPRSTLKIYTVSSNEVARVRLYFDDQSWVENLKLAEPGKRVHAHARLHVSGNSLPALQVVRIFTPSGAQLDSSWPSIRSVACLGRHDKAFQSWSLQTTK</sequence>
<name>A0AA39P721_9AGAR</name>
<comment type="caution">
    <text evidence="1">The sequence shown here is derived from an EMBL/GenBank/DDBJ whole genome shotgun (WGS) entry which is preliminary data.</text>
</comment>
<dbReference type="Proteomes" id="UP001175227">
    <property type="component" value="Unassembled WGS sequence"/>
</dbReference>
<dbReference type="AlphaFoldDB" id="A0AA39P721"/>
<protein>
    <submittedName>
        <fullName evidence="1">Uncharacterized protein</fullName>
    </submittedName>
</protein>
<keyword evidence="2" id="KW-1185">Reference proteome</keyword>